<dbReference type="NCBIfam" id="TIGR01859">
    <property type="entry name" value="fruc_bis_ald"/>
    <property type="match status" value="1"/>
</dbReference>
<dbReference type="InterPro" id="IPR013785">
    <property type="entry name" value="Aldolase_TIM"/>
</dbReference>
<dbReference type="Gene3D" id="3.20.20.70">
    <property type="entry name" value="Aldolase class I"/>
    <property type="match status" value="1"/>
</dbReference>
<evidence type="ECO:0000256" key="2">
    <source>
        <dbReference type="ARBA" id="ARBA00022833"/>
    </source>
</evidence>
<dbReference type="EMBL" id="CP000964">
    <property type="protein sequence ID" value="ACI06573.1"/>
    <property type="molecule type" value="Genomic_DNA"/>
</dbReference>
<evidence type="ECO:0000256" key="1">
    <source>
        <dbReference type="ARBA" id="ARBA00022723"/>
    </source>
</evidence>
<feature type="binding site" evidence="6">
    <location>
        <position position="182"/>
    </location>
    <ligand>
        <name>Zn(2+)</name>
        <dbReference type="ChEBI" id="CHEBI:29105"/>
        <label>1</label>
        <note>catalytic</note>
    </ligand>
</feature>
<gene>
    <name evidence="7" type="ordered locus">KPK_4337</name>
</gene>
<evidence type="ECO:0000313" key="8">
    <source>
        <dbReference type="Proteomes" id="UP000001734"/>
    </source>
</evidence>
<dbReference type="InterPro" id="IPR011289">
    <property type="entry name" value="Fruc_bis_ald_class-2"/>
</dbReference>
<dbReference type="InterPro" id="IPR050246">
    <property type="entry name" value="Class_II_FBP_aldolase"/>
</dbReference>
<dbReference type="NCBIfam" id="TIGR00167">
    <property type="entry name" value="cbbA"/>
    <property type="match status" value="1"/>
</dbReference>
<keyword evidence="1 6" id="KW-0479">Metal-binding</keyword>
<dbReference type="KEGG" id="kpe:KPK_4337"/>
<dbReference type="InterPro" id="IPR000771">
    <property type="entry name" value="FBA_II"/>
</dbReference>
<dbReference type="SUPFAM" id="SSF51569">
    <property type="entry name" value="Aldolase"/>
    <property type="match status" value="1"/>
</dbReference>
<sequence length="288" mass="31216">MNMLVSMKDMLQHALKNGYAVGQFNINNLEWVGAVLSTAQQCRSPVILGVSGGTVKHMLGLKCIHDIVVNAIDYLHIDIPVALHLDHGTTQEACEAAIAAGFSSIMFDGSHLPFRENLTITRHLVALAHSKGISVEAELGTIAGSEDGIVNSEVIYADPEECYTLVTETQVDCLAAALGSTHGLYKGKARLGFTEMKAIAERVKVPLVLHGGTGIADEDMRRAIACGTAKINVNTENMYAWCQQVKTIFAADTGHDVNDPRKVITQGLQPVREMIARRMALFGSQQRY</sequence>
<dbReference type="GO" id="GO:0008270">
    <property type="term" value="F:zinc ion binding"/>
    <property type="evidence" value="ECO:0007669"/>
    <property type="project" value="InterPro"/>
</dbReference>
<feature type="binding site" evidence="5">
    <location>
        <position position="183"/>
    </location>
    <ligand>
        <name>dihydroxyacetone phosphate</name>
        <dbReference type="ChEBI" id="CHEBI:57642"/>
    </ligand>
</feature>
<keyword evidence="3" id="KW-0456">Lyase</keyword>
<keyword evidence="2 6" id="KW-0862">Zinc</keyword>
<feature type="binding site" evidence="6">
    <location>
        <position position="87"/>
    </location>
    <ligand>
        <name>Zn(2+)</name>
        <dbReference type="ChEBI" id="CHEBI:29105"/>
        <label>1</label>
        <note>catalytic</note>
    </ligand>
</feature>
<feature type="binding site" evidence="6">
    <location>
        <position position="108"/>
    </location>
    <ligand>
        <name>Zn(2+)</name>
        <dbReference type="ChEBI" id="CHEBI:29105"/>
        <label>2</label>
    </ligand>
</feature>
<evidence type="ECO:0000256" key="6">
    <source>
        <dbReference type="PIRSR" id="PIRSR001359-3"/>
    </source>
</evidence>
<dbReference type="GO" id="GO:0030388">
    <property type="term" value="P:fructose 1,6-bisphosphate metabolic process"/>
    <property type="evidence" value="ECO:0007669"/>
    <property type="project" value="InterPro"/>
</dbReference>
<feature type="binding site" evidence="6">
    <location>
        <position position="210"/>
    </location>
    <ligand>
        <name>Zn(2+)</name>
        <dbReference type="ChEBI" id="CHEBI:29105"/>
        <label>1</label>
        <note>catalytic</note>
    </ligand>
</feature>
<evidence type="ECO:0000256" key="4">
    <source>
        <dbReference type="PIRSR" id="PIRSR001359-1"/>
    </source>
</evidence>
<organism evidence="7 8">
    <name type="scientific">Klebsiella variicola (strain 342)</name>
    <name type="common">Klebsiella pneumoniae</name>
    <dbReference type="NCBI Taxonomy" id="507522"/>
    <lineage>
        <taxon>Bacteria</taxon>
        <taxon>Pseudomonadati</taxon>
        <taxon>Pseudomonadota</taxon>
        <taxon>Gammaproteobacteria</taxon>
        <taxon>Enterobacterales</taxon>
        <taxon>Enterobacteriaceae</taxon>
        <taxon>Klebsiella/Raoultella group</taxon>
        <taxon>Klebsiella</taxon>
        <taxon>Klebsiella pneumoniae complex</taxon>
    </lineage>
</organism>
<dbReference type="GO" id="GO:0004332">
    <property type="term" value="F:fructose-bisphosphate aldolase activity"/>
    <property type="evidence" value="ECO:0007669"/>
    <property type="project" value="InterPro"/>
</dbReference>
<evidence type="ECO:0000256" key="5">
    <source>
        <dbReference type="PIRSR" id="PIRSR001359-2"/>
    </source>
</evidence>
<dbReference type="PANTHER" id="PTHR30304">
    <property type="entry name" value="D-TAGATOSE-1,6-BISPHOSPHATE ALDOLASE"/>
    <property type="match status" value="1"/>
</dbReference>
<feature type="active site" description="Proton donor" evidence="4">
    <location>
        <position position="86"/>
    </location>
</feature>
<evidence type="ECO:0000256" key="3">
    <source>
        <dbReference type="ARBA" id="ARBA00023239"/>
    </source>
</evidence>
<dbReference type="Proteomes" id="UP000001734">
    <property type="component" value="Chromosome"/>
</dbReference>
<dbReference type="GO" id="GO:0006096">
    <property type="term" value="P:glycolytic process"/>
    <property type="evidence" value="ECO:0007669"/>
    <property type="project" value="InterPro"/>
</dbReference>
<evidence type="ECO:0000313" key="7">
    <source>
        <dbReference type="EMBL" id="ACI06573.1"/>
    </source>
</evidence>
<reference evidence="7 8" key="1">
    <citation type="journal article" date="2008" name="PLoS Genet.">
        <title>Complete genome sequence of the N2-fixing broad host range endophyte Klebsiella pneumoniae 342 and virulence predictions verified in mice.</title>
        <authorList>
            <person name="Fouts D.E."/>
            <person name="Tyler H.L."/>
            <person name="DeBoy R.T."/>
            <person name="Daugherty S."/>
            <person name="Ren Q."/>
            <person name="Badger J.H."/>
            <person name="Durkin A.S."/>
            <person name="Huot H."/>
            <person name="Shrivastava S."/>
            <person name="Kothari S."/>
            <person name="Dodson R.J."/>
            <person name="Mohamoud Y."/>
            <person name="Khouri H."/>
            <person name="Roesch L.F."/>
            <person name="Krogfelt K.A."/>
            <person name="Struve C."/>
            <person name="Triplett E.W."/>
            <person name="Methe B.A."/>
        </authorList>
    </citation>
    <scope>NUCLEOTIDE SEQUENCE [LARGE SCALE GENOMIC DNA]</scope>
    <source>
        <strain evidence="7 8">342</strain>
    </source>
</reference>
<proteinExistence type="predicted"/>
<feature type="binding site" evidence="5">
    <location>
        <begin position="232"/>
        <end position="235"/>
    </location>
    <ligand>
        <name>dihydroxyacetone phosphate</name>
        <dbReference type="ChEBI" id="CHEBI:57642"/>
    </ligand>
</feature>
<dbReference type="HOGENOM" id="CLU_040088_0_1_6"/>
<feature type="binding site" evidence="6">
    <location>
        <position position="138"/>
    </location>
    <ligand>
        <name>Zn(2+)</name>
        <dbReference type="ChEBI" id="CHEBI:29105"/>
        <label>2</label>
    </ligand>
</feature>
<protein>
    <submittedName>
        <fullName evidence="7">Putative fructose-1,6-bisphosphate aldolase, class II</fullName>
    </submittedName>
</protein>
<dbReference type="AlphaFoldDB" id="B5Y0Z6"/>
<dbReference type="CDD" id="cd00947">
    <property type="entry name" value="TBP_aldolase_IIB"/>
    <property type="match status" value="1"/>
</dbReference>
<dbReference type="BioCyc" id="KPNE507522:GI0B-4318-MONOMER"/>
<dbReference type="Pfam" id="PF01116">
    <property type="entry name" value="F_bP_aldolase"/>
    <property type="match status" value="1"/>
</dbReference>
<dbReference type="PANTHER" id="PTHR30304:SF0">
    <property type="entry name" value="D-TAGATOSE-1,6-BISPHOSPHATE ALDOLASE SUBUNIT GATY-RELATED"/>
    <property type="match status" value="1"/>
</dbReference>
<feature type="binding site" evidence="5">
    <location>
        <begin position="211"/>
        <end position="213"/>
    </location>
    <ligand>
        <name>dihydroxyacetone phosphate</name>
        <dbReference type="ChEBI" id="CHEBI:57642"/>
    </ligand>
</feature>
<comment type="cofactor">
    <cofactor evidence="6">
        <name>Zn(2+)</name>
        <dbReference type="ChEBI" id="CHEBI:29105"/>
    </cofactor>
    <text evidence="6">Binds 2 Zn(2+) ions per subunit. One is catalytic and the other provides a structural contribution.</text>
</comment>
<accession>B5Y0Z6</accession>
<dbReference type="PIRSF" id="PIRSF001359">
    <property type="entry name" value="F_bP_aldolase_II"/>
    <property type="match status" value="1"/>
</dbReference>
<name>B5Y0Z6_KLEV3</name>